<feature type="transmembrane region" description="Helical" evidence="1">
    <location>
        <begin position="12"/>
        <end position="33"/>
    </location>
</feature>
<organism evidence="2 3">
    <name type="scientific">Haloarcula salina</name>
    <dbReference type="NCBI Taxonomy" id="1429914"/>
    <lineage>
        <taxon>Archaea</taxon>
        <taxon>Methanobacteriati</taxon>
        <taxon>Methanobacteriota</taxon>
        <taxon>Stenosarchaea group</taxon>
        <taxon>Halobacteria</taxon>
        <taxon>Halobacteriales</taxon>
        <taxon>Haloarculaceae</taxon>
        <taxon>Haloarcula</taxon>
    </lineage>
</organism>
<dbReference type="RefSeq" id="WP_162412799.1">
    <property type="nucleotide sequence ID" value="NZ_JAHQXE010000002.1"/>
</dbReference>
<evidence type="ECO:0000313" key="3">
    <source>
        <dbReference type="Proteomes" id="UP001166304"/>
    </source>
</evidence>
<accession>A0AA41FZQ6</accession>
<evidence type="ECO:0000313" key="2">
    <source>
        <dbReference type="EMBL" id="MBV0901596.1"/>
    </source>
</evidence>
<proteinExistence type="predicted"/>
<comment type="caution">
    <text evidence="2">The sequence shown here is derived from an EMBL/GenBank/DDBJ whole genome shotgun (WGS) entry which is preliminary data.</text>
</comment>
<dbReference type="EMBL" id="JAHQXE010000002">
    <property type="protein sequence ID" value="MBV0901596.1"/>
    <property type="molecule type" value="Genomic_DNA"/>
</dbReference>
<gene>
    <name evidence="2" type="ORF">KTS37_07315</name>
</gene>
<keyword evidence="1" id="KW-1133">Transmembrane helix</keyword>
<dbReference type="Proteomes" id="UP001166304">
    <property type="component" value="Unassembled WGS sequence"/>
</dbReference>
<evidence type="ECO:0000256" key="1">
    <source>
        <dbReference type="SAM" id="Phobius"/>
    </source>
</evidence>
<sequence length="158" mass="16510">MIPDGRRYVLATIRGVLVLSGLVVTVAVLYSFASMPASTAEHGGFVRGLAYLFGSALFLLALGGIGLGIVLPSLLGTGERFGFGHWQWRCLQGAGGLFLGGFAVGLAIGLITQLQLGLLVWFVAIVLGAFAVSGVLAWRLFEVFVDAVARLVAEEAAD</sequence>
<dbReference type="AlphaFoldDB" id="A0AA41FZQ6"/>
<feature type="transmembrane region" description="Helical" evidence="1">
    <location>
        <begin position="91"/>
        <end position="111"/>
    </location>
</feature>
<keyword evidence="1" id="KW-0812">Transmembrane</keyword>
<name>A0AA41FZQ6_9EURY</name>
<feature type="transmembrane region" description="Helical" evidence="1">
    <location>
        <begin position="118"/>
        <end position="141"/>
    </location>
</feature>
<protein>
    <submittedName>
        <fullName evidence="2">Uncharacterized protein</fullName>
    </submittedName>
</protein>
<feature type="transmembrane region" description="Helical" evidence="1">
    <location>
        <begin position="45"/>
        <end position="71"/>
    </location>
</feature>
<keyword evidence="1" id="KW-0472">Membrane</keyword>
<keyword evidence="3" id="KW-1185">Reference proteome</keyword>
<reference evidence="2" key="1">
    <citation type="submission" date="2021-06" db="EMBL/GenBank/DDBJ databases">
        <title>New haloarchaea isolates fom saline soil.</title>
        <authorList>
            <person name="Duran-Viseras A."/>
            <person name="Sanchez-Porro C.S."/>
            <person name="Ventosa A."/>
        </authorList>
    </citation>
    <scope>NUCLEOTIDE SEQUENCE</scope>
    <source>
        <strain evidence="2">JCM 18369</strain>
    </source>
</reference>